<evidence type="ECO:0000256" key="4">
    <source>
        <dbReference type="ARBA" id="ARBA00024746"/>
    </source>
</evidence>
<name>I1XLD4_METNJ</name>
<comment type="similarity">
    <text evidence="1 5">Belongs to the FlgD family.</text>
</comment>
<dbReference type="Pfam" id="PF03963">
    <property type="entry name" value="FlgD"/>
    <property type="match status" value="1"/>
</dbReference>
<evidence type="ECO:0000256" key="1">
    <source>
        <dbReference type="ARBA" id="ARBA00010577"/>
    </source>
</evidence>
<dbReference type="HOGENOM" id="CLU_047535_0_2_6"/>
<evidence type="ECO:0000259" key="8">
    <source>
        <dbReference type="Pfam" id="PF13861"/>
    </source>
</evidence>
<sequence length="228" mass="24122">MAINGVSDNPYAFLNSKNTSSSTEEEEKDPGKLQMNDFLSLMTTQLMNQDPLKPMENGDFLGQIASFSTVSGISDLQDSFASFANVMQSDQALQGSSLVGRSVLVPSSIGVMTADSPMRGQINVAEPVSNLEMKIYSDTGELVRTIPMGAASGYTNFEWDGLNNDGEAMPEGTYQFMATGTVDGQNTAFATAVIAKVDSVLVGSNGQGLTMNLAGIGSVPFSEVQEII</sequence>
<dbReference type="Proteomes" id="UP000009144">
    <property type="component" value="Chromosome"/>
</dbReference>
<dbReference type="STRING" id="754476.Q7A_2403"/>
<dbReference type="GO" id="GO:0044781">
    <property type="term" value="P:bacterial-type flagellum organization"/>
    <property type="evidence" value="ECO:0007669"/>
    <property type="project" value="UniProtKB-UniRule"/>
</dbReference>
<accession>I1XLD4</accession>
<feature type="region of interest" description="Disordered" evidence="6">
    <location>
        <begin position="1"/>
        <end position="32"/>
    </location>
</feature>
<evidence type="ECO:0000256" key="3">
    <source>
        <dbReference type="ARBA" id="ARBA00022795"/>
    </source>
</evidence>
<reference evidence="9 10" key="1">
    <citation type="journal article" date="2012" name="J. Bacteriol.">
        <title>Complete genome sequences of Methylophaga sp. strain JAM1 and Methylophaga sp. strain JAM7.</title>
        <authorList>
            <person name="Villeneuve C."/>
            <person name="Martineau C."/>
            <person name="Mauffrey F."/>
            <person name="Villemur R."/>
        </authorList>
    </citation>
    <scope>NUCLEOTIDE SEQUENCE [LARGE SCALE GENOMIC DNA]</scope>
    <source>
        <strain evidence="9 10">JAM1</strain>
    </source>
</reference>
<feature type="domain" description="FlgD Tudor-like" evidence="8">
    <location>
        <begin position="90"/>
        <end position="225"/>
    </location>
</feature>
<dbReference type="AlphaFoldDB" id="I1XLD4"/>
<dbReference type="OrthoDB" id="9785233at2"/>
<dbReference type="InterPro" id="IPR025963">
    <property type="entry name" value="FLgD_Tudor"/>
</dbReference>
<dbReference type="InterPro" id="IPR005648">
    <property type="entry name" value="FlgD"/>
</dbReference>
<evidence type="ECO:0000259" key="7">
    <source>
        <dbReference type="Pfam" id="PF13860"/>
    </source>
</evidence>
<evidence type="ECO:0000313" key="9">
    <source>
        <dbReference type="EMBL" id="AFI85203.1"/>
    </source>
</evidence>
<evidence type="ECO:0000313" key="10">
    <source>
        <dbReference type="Proteomes" id="UP000009144"/>
    </source>
</evidence>
<evidence type="ECO:0000256" key="6">
    <source>
        <dbReference type="SAM" id="MobiDB-lite"/>
    </source>
</evidence>
<dbReference type="Gene3D" id="2.30.30.910">
    <property type="match status" value="1"/>
</dbReference>
<dbReference type="PATRIC" id="fig|754476.3.peg.2366"/>
<dbReference type="Gene3D" id="2.60.40.4070">
    <property type="match status" value="1"/>
</dbReference>
<dbReference type="KEGG" id="mej:Q7A_2403"/>
<keyword evidence="9" id="KW-0969">Cilium</keyword>
<protein>
    <recommendedName>
        <fullName evidence="2 5">Basal-body rod modification protein FlgD</fullName>
    </recommendedName>
</protein>
<feature type="domain" description="FlgD/Vpr Ig-like" evidence="7">
    <location>
        <begin position="113"/>
        <end position="181"/>
    </location>
</feature>
<dbReference type="RefSeq" id="WP_014707568.1">
    <property type="nucleotide sequence ID" value="NC_017857.3"/>
</dbReference>
<proteinExistence type="inferred from homology"/>
<keyword evidence="10" id="KW-1185">Reference proteome</keyword>
<keyword evidence="9" id="KW-0966">Cell projection</keyword>
<dbReference type="eggNOG" id="COG1843">
    <property type="taxonomic scope" value="Bacteria"/>
</dbReference>
<dbReference type="EMBL" id="CP003390">
    <property type="protein sequence ID" value="AFI85203.1"/>
    <property type="molecule type" value="Genomic_DNA"/>
</dbReference>
<reference evidence="9 10" key="2">
    <citation type="journal article" date="2013" name="Int. J. Syst. Evol. Microbiol.">
        <title>Methylophaga nitratireducenticrescens sp. nov. and Methylophaga frappieri sp. nov., isolated from the biofilm of the methanol-fed denitrification system treating the seawater at the Montreal Biodome.</title>
        <authorList>
            <person name="Villeneuve C."/>
            <person name="Martineau C."/>
            <person name="Mauffrey F."/>
            <person name="Villemur R."/>
        </authorList>
    </citation>
    <scope>NUCLEOTIDE SEQUENCE [LARGE SCALE GENOMIC DNA]</scope>
    <source>
        <strain evidence="9 10">JAM1</strain>
    </source>
</reference>
<keyword evidence="3 5" id="KW-1005">Bacterial flagellum biogenesis</keyword>
<evidence type="ECO:0000256" key="5">
    <source>
        <dbReference type="RuleBase" id="RU362076"/>
    </source>
</evidence>
<dbReference type="Pfam" id="PF13860">
    <property type="entry name" value="FlgD_ig"/>
    <property type="match status" value="1"/>
</dbReference>
<dbReference type="Pfam" id="PF13861">
    <property type="entry name" value="FLgD_tudor"/>
    <property type="match status" value="1"/>
</dbReference>
<gene>
    <name evidence="9" type="ordered locus">Q7A_2403</name>
</gene>
<evidence type="ECO:0000256" key="2">
    <source>
        <dbReference type="ARBA" id="ARBA00016013"/>
    </source>
</evidence>
<comment type="function">
    <text evidence="4 5">Required for flagellar hook formation. May act as a scaffolding protein.</text>
</comment>
<dbReference type="InterPro" id="IPR025965">
    <property type="entry name" value="FlgD/Vpr_Ig-like"/>
</dbReference>
<organism evidence="9 10">
    <name type="scientific">Methylophaga nitratireducenticrescens</name>
    <dbReference type="NCBI Taxonomy" id="754476"/>
    <lineage>
        <taxon>Bacteria</taxon>
        <taxon>Pseudomonadati</taxon>
        <taxon>Pseudomonadota</taxon>
        <taxon>Gammaproteobacteria</taxon>
        <taxon>Thiotrichales</taxon>
        <taxon>Piscirickettsiaceae</taxon>
        <taxon>Methylophaga</taxon>
    </lineage>
</organism>
<keyword evidence="9" id="KW-0282">Flagellum</keyword>